<sequence length="109" mass="10673">MLQLKVISAAMALSLHGCSNGSGSDSSDTTASGCNVAVGQACMTAYQSAIEAAGTDTAGTCAAVAAYVNCVQDSDCCSDVGIKQGLDSVVDSMSQSVCTGDNAISATCT</sequence>
<gene>
    <name evidence="2" type="ORF">SNEC2469_LOCUS13785</name>
</gene>
<dbReference type="EMBL" id="CAJNJA010022027">
    <property type="protein sequence ID" value="CAE7485617.1"/>
    <property type="molecule type" value="Genomic_DNA"/>
</dbReference>
<dbReference type="OrthoDB" id="441308at2759"/>
<keyword evidence="1" id="KW-0732">Signal</keyword>
<accession>A0A812SNW1</accession>
<comment type="caution">
    <text evidence="2">The sequence shown here is derived from an EMBL/GenBank/DDBJ whole genome shotgun (WGS) entry which is preliminary data.</text>
</comment>
<reference evidence="2" key="1">
    <citation type="submission" date="2021-02" db="EMBL/GenBank/DDBJ databases">
        <authorList>
            <person name="Dougan E. K."/>
            <person name="Rhodes N."/>
            <person name="Thang M."/>
            <person name="Chan C."/>
        </authorList>
    </citation>
    <scope>NUCLEOTIDE SEQUENCE</scope>
</reference>
<dbReference type="AlphaFoldDB" id="A0A812SNW1"/>
<feature type="chain" id="PRO_5032276371" evidence="1">
    <location>
        <begin position="22"/>
        <end position="109"/>
    </location>
</feature>
<keyword evidence="3" id="KW-1185">Reference proteome</keyword>
<dbReference type="Proteomes" id="UP000601435">
    <property type="component" value="Unassembled WGS sequence"/>
</dbReference>
<organism evidence="2 3">
    <name type="scientific">Symbiodinium necroappetens</name>
    <dbReference type="NCBI Taxonomy" id="1628268"/>
    <lineage>
        <taxon>Eukaryota</taxon>
        <taxon>Sar</taxon>
        <taxon>Alveolata</taxon>
        <taxon>Dinophyceae</taxon>
        <taxon>Suessiales</taxon>
        <taxon>Symbiodiniaceae</taxon>
        <taxon>Symbiodinium</taxon>
    </lineage>
</organism>
<evidence type="ECO:0000313" key="3">
    <source>
        <dbReference type="Proteomes" id="UP000601435"/>
    </source>
</evidence>
<name>A0A812SNW1_9DINO</name>
<proteinExistence type="predicted"/>
<evidence type="ECO:0000256" key="1">
    <source>
        <dbReference type="SAM" id="SignalP"/>
    </source>
</evidence>
<evidence type="ECO:0000313" key="2">
    <source>
        <dbReference type="EMBL" id="CAE7485617.1"/>
    </source>
</evidence>
<feature type="signal peptide" evidence="1">
    <location>
        <begin position="1"/>
        <end position="21"/>
    </location>
</feature>
<protein>
    <submittedName>
        <fullName evidence="2">Uncharacterized protein</fullName>
    </submittedName>
</protein>